<gene>
    <name evidence="3" type="ORF">NY014_05430</name>
</gene>
<protein>
    <submittedName>
        <fullName evidence="3">Acyl-CoA dehydrogenase</fullName>
    </submittedName>
</protein>
<organism evidence="3 4">
    <name type="scientific">Algoriphagus limi</name>
    <dbReference type="NCBI Taxonomy" id="2975273"/>
    <lineage>
        <taxon>Bacteria</taxon>
        <taxon>Pseudomonadati</taxon>
        <taxon>Bacteroidota</taxon>
        <taxon>Cytophagia</taxon>
        <taxon>Cytophagales</taxon>
        <taxon>Cyclobacteriaceae</taxon>
        <taxon>Algoriphagus</taxon>
    </lineage>
</organism>
<proteinExistence type="predicted"/>
<dbReference type="InterPro" id="IPR009100">
    <property type="entry name" value="AcylCoA_DH/oxidase_NM_dom_sf"/>
</dbReference>
<accession>A0ABT2G3L3</accession>
<keyword evidence="4" id="KW-1185">Reference proteome</keyword>
<evidence type="ECO:0000313" key="4">
    <source>
        <dbReference type="Proteomes" id="UP001206788"/>
    </source>
</evidence>
<dbReference type="RefSeq" id="WP_259413537.1">
    <property type="nucleotide sequence ID" value="NZ_JANWGH010000001.1"/>
</dbReference>
<dbReference type="Gene3D" id="2.40.110.10">
    <property type="entry name" value="Butyryl-CoA Dehydrogenase, subunit A, domain 2"/>
    <property type="match status" value="1"/>
</dbReference>
<sequence length="357" mass="41019">MLKKEIFNSDFASKSEKSGRLIPEWLEEIYNQKWFKLFVSKDLGGLELSLPEALRVEEKLALLDGSLGWTVTLCAGAAWFVGFLDPRISKEIFSDPKVCFAGSGYVGGRAEKKNGFFLVSGNWTYASGALHATHFTANCEIWEGGDPILDSFGNPIVKAFILKREEVEILDAWKFMGMKATGSHSFKTENLNVPENRLFEISPEKVTRNEVIYKMPFLQFAEATLAVNILGISIHFQDLIREIFWNRQKVKPLDQKYLEYFEEVEKKSRKSIDKKRSNFYRQVEEAWYELEKEGKISSPQLAAISKVSRSLTQSCRKWNSKMYPFAGLEAAREEGELNRVWRDFNTVSQHSLLIFPF</sequence>
<evidence type="ECO:0000259" key="2">
    <source>
        <dbReference type="Pfam" id="PF08028"/>
    </source>
</evidence>
<evidence type="ECO:0000313" key="3">
    <source>
        <dbReference type="EMBL" id="MCS5489858.1"/>
    </source>
</evidence>
<keyword evidence="1" id="KW-0560">Oxidoreductase</keyword>
<dbReference type="Gene3D" id="1.20.140.10">
    <property type="entry name" value="Butyryl-CoA Dehydrogenase, subunit A, domain 3"/>
    <property type="match status" value="1"/>
</dbReference>
<dbReference type="InterPro" id="IPR046373">
    <property type="entry name" value="Acyl-CoA_Oxase/DH_mid-dom_sf"/>
</dbReference>
<evidence type="ECO:0000256" key="1">
    <source>
        <dbReference type="ARBA" id="ARBA00023002"/>
    </source>
</evidence>
<dbReference type="SUPFAM" id="SSF56645">
    <property type="entry name" value="Acyl-CoA dehydrogenase NM domain-like"/>
    <property type="match status" value="1"/>
</dbReference>
<dbReference type="InterPro" id="IPR037069">
    <property type="entry name" value="AcylCoA_DH/ox_N_sf"/>
</dbReference>
<dbReference type="PIRSF" id="PIRSF016578">
    <property type="entry name" value="HsaA"/>
    <property type="match status" value="1"/>
</dbReference>
<name>A0ABT2G3L3_9BACT</name>
<dbReference type="EMBL" id="JANWGH010000001">
    <property type="protein sequence ID" value="MCS5489858.1"/>
    <property type="molecule type" value="Genomic_DNA"/>
</dbReference>
<reference evidence="3 4" key="1">
    <citation type="submission" date="2022-08" db="EMBL/GenBank/DDBJ databases">
        <title>Algoriphagus sp. CAU 1643 isolated from mud.</title>
        <authorList>
            <person name="Kim W."/>
        </authorList>
    </citation>
    <scope>NUCLEOTIDE SEQUENCE [LARGE SCALE GENOMIC DNA]</scope>
    <source>
        <strain evidence="3 4">CAU 1643</strain>
    </source>
</reference>
<dbReference type="Pfam" id="PF08028">
    <property type="entry name" value="Acyl-CoA_dh_2"/>
    <property type="match status" value="1"/>
</dbReference>
<dbReference type="InterPro" id="IPR013107">
    <property type="entry name" value="Acyl-CoA_DH_C"/>
</dbReference>
<dbReference type="Gene3D" id="1.10.540.10">
    <property type="entry name" value="Acyl-CoA dehydrogenase/oxidase, N-terminal domain"/>
    <property type="match status" value="1"/>
</dbReference>
<comment type="caution">
    <text evidence="3">The sequence shown here is derived from an EMBL/GenBank/DDBJ whole genome shotgun (WGS) entry which is preliminary data.</text>
</comment>
<dbReference type="Proteomes" id="UP001206788">
    <property type="component" value="Unassembled WGS sequence"/>
</dbReference>
<feature type="domain" description="Acyl-CoA dehydrogenase C-terminal" evidence="2">
    <location>
        <begin position="271"/>
        <end position="352"/>
    </location>
</feature>